<dbReference type="PRINTS" id="PR00303">
    <property type="entry name" value="SECYTRNLCASE"/>
</dbReference>
<name>A0A7G9T5H2_9LACO</name>
<feature type="transmembrane region" description="Helical" evidence="1">
    <location>
        <begin position="146"/>
        <end position="169"/>
    </location>
</feature>
<feature type="transmembrane region" description="Helical" evidence="1">
    <location>
        <begin position="234"/>
        <end position="255"/>
    </location>
</feature>
<keyword evidence="1" id="KW-0472">Membrane</keyword>
<feature type="transmembrane region" description="Helical" evidence="1">
    <location>
        <begin position="91"/>
        <end position="112"/>
    </location>
</feature>
<dbReference type="Proteomes" id="UP000515800">
    <property type="component" value="Chromosome"/>
</dbReference>
<dbReference type="InterPro" id="IPR002208">
    <property type="entry name" value="SecY/SEC61-alpha"/>
</dbReference>
<dbReference type="Gene3D" id="1.10.3370.10">
    <property type="entry name" value="SecY subunit domain"/>
    <property type="match status" value="1"/>
</dbReference>
<keyword evidence="3" id="KW-1185">Reference proteome</keyword>
<reference evidence="2 3" key="1">
    <citation type="submission" date="2020-08" db="EMBL/GenBank/DDBJ databases">
        <title>Genome sequence of Weissella diestrammenae KACC 16890T.</title>
        <authorList>
            <person name="Hyun D.-W."/>
            <person name="Bae J.-W."/>
        </authorList>
    </citation>
    <scope>NUCLEOTIDE SEQUENCE [LARGE SCALE GENOMIC DNA]</scope>
    <source>
        <strain evidence="2 3">KACC 16890</strain>
    </source>
</reference>
<proteinExistence type="predicted"/>
<dbReference type="KEGG" id="wdi:H9L19_00100"/>
<dbReference type="GO" id="GO:0016020">
    <property type="term" value="C:membrane"/>
    <property type="evidence" value="ECO:0007669"/>
    <property type="project" value="InterPro"/>
</dbReference>
<feature type="transmembrane region" description="Helical" evidence="1">
    <location>
        <begin position="324"/>
        <end position="349"/>
    </location>
</feature>
<keyword evidence="1" id="KW-1133">Transmembrane helix</keyword>
<feature type="transmembrane region" description="Helical" evidence="1">
    <location>
        <begin position="355"/>
        <end position="376"/>
    </location>
</feature>
<dbReference type="AlphaFoldDB" id="A0A7G9T5H2"/>
<feature type="transmembrane region" description="Helical" evidence="1">
    <location>
        <begin position="275"/>
        <end position="295"/>
    </location>
</feature>
<gene>
    <name evidence="2" type="ORF">H9L19_00100</name>
</gene>
<evidence type="ECO:0000256" key="1">
    <source>
        <dbReference type="SAM" id="Phobius"/>
    </source>
</evidence>
<evidence type="ECO:0000313" key="2">
    <source>
        <dbReference type="EMBL" id="QNN75347.1"/>
    </source>
</evidence>
<dbReference type="GO" id="GO:0015031">
    <property type="term" value="P:protein transport"/>
    <property type="evidence" value="ECO:0007669"/>
    <property type="project" value="InterPro"/>
</dbReference>
<dbReference type="InterPro" id="IPR023201">
    <property type="entry name" value="SecY_dom_sf"/>
</dbReference>
<dbReference type="EMBL" id="CP060724">
    <property type="protein sequence ID" value="QNN75347.1"/>
    <property type="molecule type" value="Genomic_DNA"/>
</dbReference>
<feature type="transmembrane region" description="Helical" evidence="1">
    <location>
        <begin position="124"/>
        <end position="141"/>
    </location>
</feature>
<feature type="transmembrane region" description="Helical" evidence="1">
    <location>
        <begin position="12"/>
        <end position="33"/>
    </location>
</feature>
<keyword evidence="1" id="KW-0812">Transmembrane</keyword>
<dbReference type="PIRSF" id="PIRSF004557">
    <property type="entry name" value="SecY"/>
    <property type="match status" value="1"/>
</dbReference>
<evidence type="ECO:0000313" key="3">
    <source>
        <dbReference type="Proteomes" id="UP000515800"/>
    </source>
</evidence>
<evidence type="ECO:0008006" key="4">
    <source>
        <dbReference type="Google" id="ProtNLM"/>
    </source>
</evidence>
<sequence length="392" mass="43318">MTVSRIVRKICFSLLLVLIYVLGMRITLPISIVSSGSSSLSSLTAMVGINTSTLSLFSMGLSPWMSVSIIKRALDAGKTDRPTATSTEKTYVYKILATIMLGALQSYVILGQQAELSSRTAKDFFVGVVLLVTGTLVLVWLSNMNILYGVGGQTTIVLFTIIFGIMTSIKTNWEFISKISVLNILIIVSIMVSSIFFAVMIQRAYLKLPMVRLMVSGKDSYLPIPINPSSGMPFMYSATLSLLPNYLVSFINMTFKTNSKFLLNISEFMSSSTYAVFFPIVIVVLLSYLFAYYNIDAKKISHNFEVSGDYIIGTKYGKNTQKHIMYMTFIVSTVSVAYNLILALTPLFINQFIPALKSIATQIQVVIVMVGIAFMIMDEVAGHLKHEGTFTL</sequence>
<organism evidence="2 3">
    <name type="scientific">Weissella diestrammenae</name>
    <dbReference type="NCBI Taxonomy" id="1162633"/>
    <lineage>
        <taxon>Bacteria</taxon>
        <taxon>Bacillati</taxon>
        <taxon>Bacillota</taxon>
        <taxon>Bacilli</taxon>
        <taxon>Lactobacillales</taxon>
        <taxon>Lactobacillaceae</taxon>
        <taxon>Weissella</taxon>
    </lineage>
</organism>
<dbReference type="Pfam" id="PF00344">
    <property type="entry name" value="SecY"/>
    <property type="match status" value="1"/>
</dbReference>
<feature type="transmembrane region" description="Helical" evidence="1">
    <location>
        <begin position="45"/>
        <end position="70"/>
    </location>
</feature>
<accession>A0A7G9T5H2</accession>
<protein>
    <recommendedName>
        <fullName evidence="4">Accessory Sec system protein translocase subunit SecY2</fullName>
    </recommendedName>
</protein>
<dbReference type="RefSeq" id="WP_187529181.1">
    <property type="nucleotide sequence ID" value="NZ_CP060724.1"/>
</dbReference>
<feature type="transmembrane region" description="Helical" evidence="1">
    <location>
        <begin position="181"/>
        <end position="201"/>
    </location>
</feature>
<dbReference type="SUPFAM" id="SSF103491">
    <property type="entry name" value="Preprotein translocase SecY subunit"/>
    <property type="match status" value="1"/>
</dbReference>